<reference evidence="13 14" key="1">
    <citation type="submission" date="2022-06" db="EMBL/GenBank/DDBJ databases">
        <title>New Species of the Genus Actinoplanes, ActinopZanes ferrugineus.</title>
        <authorList>
            <person name="Ding P."/>
        </authorList>
    </citation>
    <scope>NUCLEOTIDE SEQUENCE [LARGE SCALE GENOMIC DNA]</scope>
    <source>
        <strain evidence="13 14">TRM88003</strain>
    </source>
</reference>
<evidence type="ECO:0000313" key="14">
    <source>
        <dbReference type="Proteomes" id="UP001523369"/>
    </source>
</evidence>
<dbReference type="NCBIfam" id="NF006093">
    <property type="entry name" value="PRK08245.1"/>
    <property type="match status" value="1"/>
</dbReference>
<dbReference type="PANTHER" id="PTHR33254:SF4">
    <property type="entry name" value="4-HYDROXY-4-METHYL-2-OXOGLUTARATE ALDOLASE 3-RELATED"/>
    <property type="match status" value="1"/>
</dbReference>
<proteinExistence type="inferred from homology"/>
<dbReference type="SUPFAM" id="SSF89562">
    <property type="entry name" value="RraA-like"/>
    <property type="match status" value="1"/>
</dbReference>
<dbReference type="InterPro" id="IPR005493">
    <property type="entry name" value="RraA/RraA-like"/>
</dbReference>
<gene>
    <name evidence="13" type="ORF">M1L60_45040</name>
</gene>
<comment type="catalytic activity">
    <reaction evidence="1">
        <text>4-hydroxy-4-methyl-2-oxoglutarate = 2 pyruvate</text>
        <dbReference type="Rhea" id="RHEA:22748"/>
        <dbReference type="ChEBI" id="CHEBI:15361"/>
        <dbReference type="ChEBI" id="CHEBI:58276"/>
        <dbReference type="EC" id="4.1.3.17"/>
    </reaction>
</comment>
<name>A0ABT1E3S7_9ACTN</name>
<evidence type="ECO:0000256" key="9">
    <source>
        <dbReference type="ARBA" id="ARBA00029596"/>
    </source>
</evidence>
<dbReference type="CDD" id="cd16841">
    <property type="entry name" value="RraA_family"/>
    <property type="match status" value="1"/>
</dbReference>
<evidence type="ECO:0000256" key="4">
    <source>
        <dbReference type="ARBA" id="ARBA00011233"/>
    </source>
</evidence>
<keyword evidence="14" id="KW-1185">Reference proteome</keyword>
<evidence type="ECO:0000256" key="12">
    <source>
        <dbReference type="ARBA" id="ARBA00047973"/>
    </source>
</evidence>
<dbReference type="RefSeq" id="WP_253243770.1">
    <property type="nucleotide sequence ID" value="NZ_JAMYJR010000064.1"/>
</dbReference>
<sequence length="261" mass="28621">MTTEINTVWPLPQRGPDFQRADKSLVEAMEPVSSATACAQLHQMGITRSFVAGPRPLVAGSRVVGPSVTLQFMPQREDVASGVAQEYVERTTALWAVLETIQPGDVLVIQAYGSQFTGCLGDMLVRYFKRKGGAGIVVDGRIRDAPRVRALGVPIWCTGTTPHYASQSELFPWAYDVPVAVGGTLCLPGDLMVADDDGPVVVPRQRAAAVVERARDHESWEVFSRSRIDEGARLADYYPLTSDSRDEYETWLSTRGGHERN</sequence>
<dbReference type="EC" id="4.1.1.112" evidence="6"/>
<dbReference type="Pfam" id="PF03737">
    <property type="entry name" value="RraA-like"/>
    <property type="match status" value="1"/>
</dbReference>
<evidence type="ECO:0000256" key="3">
    <source>
        <dbReference type="ARBA" id="ARBA00008621"/>
    </source>
</evidence>
<organism evidence="13 14">
    <name type="scientific">Paractinoplanes aksuensis</name>
    <dbReference type="NCBI Taxonomy" id="2939490"/>
    <lineage>
        <taxon>Bacteria</taxon>
        <taxon>Bacillati</taxon>
        <taxon>Actinomycetota</taxon>
        <taxon>Actinomycetes</taxon>
        <taxon>Micromonosporales</taxon>
        <taxon>Micromonosporaceae</taxon>
        <taxon>Paractinoplanes</taxon>
    </lineage>
</organism>
<dbReference type="Gene3D" id="3.50.30.40">
    <property type="entry name" value="Ribonuclease E inhibitor RraA/RraA-like"/>
    <property type="match status" value="1"/>
</dbReference>
<evidence type="ECO:0000256" key="8">
    <source>
        <dbReference type="ARBA" id="ARBA00025046"/>
    </source>
</evidence>
<dbReference type="EMBL" id="JAMYJR010000064">
    <property type="protein sequence ID" value="MCO8277763.1"/>
    <property type="molecule type" value="Genomic_DNA"/>
</dbReference>
<evidence type="ECO:0000256" key="6">
    <source>
        <dbReference type="ARBA" id="ARBA00012947"/>
    </source>
</evidence>
<comment type="catalytic activity">
    <reaction evidence="12">
        <text>oxaloacetate + H(+) = pyruvate + CO2</text>
        <dbReference type="Rhea" id="RHEA:15641"/>
        <dbReference type="ChEBI" id="CHEBI:15361"/>
        <dbReference type="ChEBI" id="CHEBI:15378"/>
        <dbReference type="ChEBI" id="CHEBI:16452"/>
        <dbReference type="ChEBI" id="CHEBI:16526"/>
        <dbReference type="EC" id="4.1.1.112"/>
    </reaction>
</comment>
<dbReference type="InterPro" id="IPR036704">
    <property type="entry name" value="RraA/RraA-like_sf"/>
</dbReference>
<evidence type="ECO:0000313" key="13">
    <source>
        <dbReference type="EMBL" id="MCO8277763.1"/>
    </source>
</evidence>
<dbReference type="Proteomes" id="UP001523369">
    <property type="component" value="Unassembled WGS sequence"/>
</dbReference>
<protein>
    <recommendedName>
        <fullName evidence="7">Putative 4-hydroxy-4-methyl-2-oxoglutarate aldolase</fullName>
        <ecNumber evidence="6">4.1.1.112</ecNumber>
        <ecNumber evidence="5">4.1.3.17</ecNumber>
    </recommendedName>
    <alternativeName>
        <fullName evidence="11">Oxaloacetate decarboxylase</fullName>
    </alternativeName>
    <alternativeName>
        <fullName evidence="9">Regulator of ribonuclease activity homolog</fullName>
    </alternativeName>
    <alternativeName>
        <fullName evidence="10">RraA-like protein</fullName>
    </alternativeName>
</protein>
<evidence type="ECO:0000256" key="10">
    <source>
        <dbReference type="ARBA" id="ARBA00030169"/>
    </source>
</evidence>
<evidence type="ECO:0000256" key="7">
    <source>
        <dbReference type="ARBA" id="ARBA00016549"/>
    </source>
</evidence>
<comment type="similarity">
    <text evidence="3">Belongs to the class II aldolase/RraA-like family.</text>
</comment>
<evidence type="ECO:0000256" key="1">
    <source>
        <dbReference type="ARBA" id="ARBA00001342"/>
    </source>
</evidence>
<dbReference type="EC" id="4.1.3.17" evidence="5"/>
<comment type="subunit">
    <text evidence="4">Homotrimer.</text>
</comment>
<evidence type="ECO:0000256" key="11">
    <source>
        <dbReference type="ARBA" id="ARBA00032305"/>
    </source>
</evidence>
<evidence type="ECO:0000256" key="5">
    <source>
        <dbReference type="ARBA" id="ARBA00012213"/>
    </source>
</evidence>
<comment type="cofactor">
    <cofactor evidence="2">
        <name>a divalent metal cation</name>
        <dbReference type="ChEBI" id="CHEBI:60240"/>
    </cofactor>
</comment>
<comment type="function">
    <text evidence="8">Catalyzes the aldol cleavage of 4-hydroxy-4-methyl-2-oxoglutarate (HMG) into 2 molecules of pyruvate. Also contains a secondary oxaloacetate (OAA) decarboxylase activity due to the common pyruvate enolate transition state formed following C-C bond cleavage in the retro-aldol and decarboxylation reactions.</text>
</comment>
<comment type="caution">
    <text evidence="13">The sequence shown here is derived from an EMBL/GenBank/DDBJ whole genome shotgun (WGS) entry which is preliminary data.</text>
</comment>
<accession>A0ABT1E3S7</accession>
<evidence type="ECO:0000256" key="2">
    <source>
        <dbReference type="ARBA" id="ARBA00001968"/>
    </source>
</evidence>
<dbReference type="PANTHER" id="PTHR33254">
    <property type="entry name" value="4-HYDROXY-4-METHYL-2-OXOGLUTARATE ALDOLASE 3-RELATED"/>
    <property type="match status" value="1"/>
</dbReference>